<protein>
    <submittedName>
        <fullName evidence="1">7362_t:CDS:1</fullName>
    </submittedName>
</protein>
<comment type="caution">
    <text evidence="1">The sequence shown here is derived from an EMBL/GenBank/DDBJ whole genome shotgun (WGS) entry which is preliminary data.</text>
</comment>
<name>A0A9N9CCY9_9GLOM</name>
<sequence>SIPDDVKQRIELLRHAGVDVPTIRTILKRVCTNWLTFIKELYKCLREMNISSLLSQWDSLKTCYPAASTYLSRMEKIKEKWAACYNHNVFMADMTTTQRKESMNNMMKGYLDASTSLVTFITAFQSALNTQNEKTEFCIY</sequence>
<feature type="non-terminal residue" evidence="1">
    <location>
        <position position="140"/>
    </location>
</feature>
<proteinExistence type="predicted"/>
<evidence type="ECO:0000313" key="2">
    <source>
        <dbReference type="Proteomes" id="UP000789570"/>
    </source>
</evidence>
<organism evidence="1 2">
    <name type="scientific">Funneliformis caledonium</name>
    <dbReference type="NCBI Taxonomy" id="1117310"/>
    <lineage>
        <taxon>Eukaryota</taxon>
        <taxon>Fungi</taxon>
        <taxon>Fungi incertae sedis</taxon>
        <taxon>Mucoromycota</taxon>
        <taxon>Glomeromycotina</taxon>
        <taxon>Glomeromycetes</taxon>
        <taxon>Glomerales</taxon>
        <taxon>Glomeraceae</taxon>
        <taxon>Funneliformis</taxon>
    </lineage>
</organism>
<accession>A0A9N9CCY9</accession>
<dbReference type="EMBL" id="CAJVPQ010002367">
    <property type="protein sequence ID" value="CAG8594540.1"/>
    <property type="molecule type" value="Genomic_DNA"/>
</dbReference>
<keyword evidence="2" id="KW-1185">Reference proteome</keyword>
<dbReference type="PANTHER" id="PTHR31669:SF251">
    <property type="entry name" value="PROTEIN FAR1-RELATED SEQUENCE"/>
    <property type="match status" value="1"/>
</dbReference>
<dbReference type="PANTHER" id="PTHR31669">
    <property type="entry name" value="PROTEIN FAR1-RELATED SEQUENCE 10-RELATED"/>
    <property type="match status" value="1"/>
</dbReference>
<dbReference type="AlphaFoldDB" id="A0A9N9CCY9"/>
<dbReference type="InterPro" id="IPR031052">
    <property type="entry name" value="FHY3/FAR1"/>
</dbReference>
<dbReference type="GO" id="GO:0006355">
    <property type="term" value="P:regulation of DNA-templated transcription"/>
    <property type="evidence" value="ECO:0007669"/>
    <property type="project" value="InterPro"/>
</dbReference>
<reference evidence="1" key="1">
    <citation type="submission" date="2021-06" db="EMBL/GenBank/DDBJ databases">
        <authorList>
            <person name="Kallberg Y."/>
            <person name="Tangrot J."/>
            <person name="Rosling A."/>
        </authorList>
    </citation>
    <scope>NUCLEOTIDE SEQUENCE</scope>
    <source>
        <strain evidence="1">UK204</strain>
    </source>
</reference>
<gene>
    <name evidence="1" type="ORF">FCALED_LOCUS8272</name>
</gene>
<evidence type="ECO:0000313" key="1">
    <source>
        <dbReference type="EMBL" id="CAG8594540.1"/>
    </source>
</evidence>
<dbReference type="OrthoDB" id="2446773at2759"/>
<dbReference type="Proteomes" id="UP000789570">
    <property type="component" value="Unassembled WGS sequence"/>
</dbReference>